<gene>
    <name evidence="2" type="ORF">EYQ70_04155</name>
</gene>
<proteinExistence type="predicted"/>
<organism evidence="2 3">
    <name type="scientific">Marine Group III euryarchaeote</name>
    <dbReference type="NCBI Taxonomy" id="2173149"/>
    <lineage>
        <taxon>Archaea</taxon>
        <taxon>Methanobacteriati</taxon>
        <taxon>Thermoplasmatota</taxon>
        <taxon>Thermoplasmata</taxon>
        <taxon>Candidatus Thermoprofundales</taxon>
    </lineage>
</organism>
<evidence type="ECO:0000313" key="3">
    <source>
        <dbReference type="Proteomes" id="UP000585802"/>
    </source>
</evidence>
<protein>
    <submittedName>
        <fullName evidence="2">Uncharacterized protein</fullName>
    </submittedName>
</protein>
<feature type="region of interest" description="Disordered" evidence="1">
    <location>
        <begin position="1"/>
        <end position="29"/>
    </location>
</feature>
<sequence length="74" mass="8435">MKHRDISLSSEDRGGCSISGCNNSTKRSIPRKRVEKIGELTLQDSNRKVNLCSDCYRIFKKATKKDRTMESLGR</sequence>
<comment type="caution">
    <text evidence="2">The sequence shown here is derived from an EMBL/GenBank/DDBJ whole genome shotgun (WGS) entry which is preliminary data.</text>
</comment>
<evidence type="ECO:0000256" key="1">
    <source>
        <dbReference type="SAM" id="MobiDB-lite"/>
    </source>
</evidence>
<dbReference type="AlphaFoldDB" id="A0A7J4GXA7"/>
<name>A0A7J4GXA7_9ARCH</name>
<reference evidence="3" key="1">
    <citation type="journal article" date="2019" name="bioRxiv">
        <title>Genome diversification in globally distributed novel marine Proteobacteria is linked to environmental adaptation.</title>
        <authorList>
            <person name="Zhou Z."/>
            <person name="Tran P.Q."/>
            <person name="Kieft K."/>
            <person name="Anantharaman K."/>
        </authorList>
    </citation>
    <scope>NUCLEOTIDE SEQUENCE [LARGE SCALE GENOMIC DNA]</scope>
</reference>
<accession>A0A7J4GXA7</accession>
<evidence type="ECO:0000313" key="2">
    <source>
        <dbReference type="EMBL" id="HIF37571.1"/>
    </source>
</evidence>
<feature type="compositionally biased region" description="Basic and acidic residues" evidence="1">
    <location>
        <begin position="1"/>
        <end position="14"/>
    </location>
</feature>
<dbReference type="Proteomes" id="UP000585802">
    <property type="component" value="Unassembled WGS sequence"/>
</dbReference>
<dbReference type="EMBL" id="DUCX01000070">
    <property type="protein sequence ID" value="HIF37571.1"/>
    <property type="molecule type" value="Genomic_DNA"/>
</dbReference>